<dbReference type="Proteomes" id="UP000824135">
    <property type="component" value="Unassembled WGS sequence"/>
</dbReference>
<dbReference type="Pfam" id="PF01381">
    <property type="entry name" value="HTH_3"/>
    <property type="match status" value="1"/>
</dbReference>
<gene>
    <name evidence="2" type="ORF">H9728_01285</name>
</gene>
<protein>
    <submittedName>
        <fullName evidence="2">Helix-turn-helix domain-containing protein</fullName>
    </submittedName>
</protein>
<comment type="caution">
    <text evidence="2">The sequence shown here is derived from an EMBL/GenBank/DDBJ whole genome shotgun (WGS) entry which is preliminary data.</text>
</comment>
<proteinExistence type="predicted"/>
<evidence type="ECO:0000313" key="2">
    <source>
        <dbReference type="EMBL" id="HIY77654.1"/>
    </source>
</evidence>
<name>A0A9D2CFA0_9FIRM</name>
<organism evidence="2 3">
    <name type="scientific">Candidatus Borkfalkia excrementavium</name>
    <dbReference type="NCBI Taxonomy" id="2838505"/>
    <lineage>
        <taxon>Bacteria</taxon>
        <taxon>Bacillati</taxon>
        <taxon>Bacillota</taxon>
        <taxon>Clostridia</taxon>
        <taxon>Christensenellales</taxon>
        <taxon>Christensenellaceae</taxon>
        <taxon>Candidatus Borkfalkia</taxon>
    </lineage>
</organism>
<sequence>MQYKNGASDNEAIKKKIRVAIEKSGLTKKEISAKMGVSPSTVAQYVSGKSLPDLKNFVKLCEVLHVRSADLLGLSVSDKGATVS</sequence>
<evidence type="ECO:0000313" key="3">
    <source>
        <dbReference type="Proteomes" id="UP000824135"/>
    </source>
</evidence>
<dbReference type="EMBL" id="DXCO01000010">
    <property type="protein sequence ID" value="HIY77654.1"/>
    <property type="molecule type" value="Genomic_DNA"/>
</dbReference>
<dbReference type="InterPro" id="IPR001387">
    <property type="entry name" value="Cro/C1-type_HTH"/>
</dbReference>
<dbReference type="PROSITE" id="PS50943">
    <property type="entry name" value="HTH_CROC1"/>
    <property type="match status" value="1"/>
</dbReference>
<reference evidence="2" key="1">
    <citation type="journal article" date="2021" name="PeerJ">
        <title>Extensive microbial diversity within the chicken gut microbiome revealed by metagenomics and culture.</title>
        <authorList>
            <person name="Gilroy R."/>
            <person name="Ravi A."/>
            <person name="Getino M."/>
            <person name="Pursley I."/>
            <person name="Horton D.L."/>
            <person name="Alikhan N.F."/>
            <person name="Baker D."/>
            <person name="Gharbi K."/>
            <person name="Hall N."/>
            <person name="Watson M."/>
            <person name="Adriaenssens E.M."/>
            <person name="Foster-Nyarko E."/>
            <person name="Jarju S."/>
            <person name="Secka A."/>
            <person name="Antonio M."/>
            <person name="Oren A."/>
            <person name="Chaudhuri R.R."/>
            <person name="La Ragione R."/>
            <person name="Hildebrand F."/>
            <person name="Pallen M.J."/>
        </authorList>
    </citation>
    <scope>NUCLEOTIDE SEQUENCE</scope>
    <source>
        <strain evidence="2">CHK199-9574</strain>
    </source>
</reference>
<dbReference type="AlphaFoldDB" id="A0A9D2CFA0"/>
<dbReference type="GO" id="GO:0003677">
    <property type="term" value="F:DNA binding"/>
    <property type="evidence" value="ECO:0007669"/>
    <property type="project" value="InterPro"/>
</dbReference>
<accession>A0A9D2CFA0</accession>
<dbReference type="SMART" id="SM00530">
    <property type="entry name" value="HTH_XRE"/>
    <property type="match status" value="1"/>
</dbReference>
<dbReference type="CDD" id="cd00093">
    <property type="entry name" value="HTH_XRE"/>
    <property type="match status" value="1"/>
</dbReference>
<dbReference type="InterPro" id="IPR010982">
    <property type="entry name" value="Lambda_DNA-bd_dom_sf"/>
</dbReference>
<feature type="domain" description="HTH cro/C1-type" evidence="1">
    <location>
        <begin position="17"/>
        <end position="71"/>
    </location>
</feature>
<evidence type="ECO:0000259" key="1">
    <source>
        <dbReference type="PROSITE" id="PS50943"/>
    </source>
</evidence>
<reference evidence="2" key="2">
    <citation type="submission" date="2021-04" db="EMBL/GenBank/DDBJ databases">
        <authorList>
            <person name="Gilroy R."/>
        </authorList>
    </citation>
    <scope>NUCLEOTIDE SEQUENCE</scope>
    <source>
        <strain evidence="2">CHK199-9574</strain>
    </source>
</reference>
<dbReference type="Gene3D" id="1.10.260.40">
    <property type="entry name" value="lambda repressor-like DNA-binding domains"/>
    <property type="match status" value="1"/>
</dbReference>
<dbReference type="SUPFAM" id="SSF47413">
    <property type="entry name" value="lambda repressor-like DNA-binding domains"/>
    <property type="match status" value="1"/>
</dbReference>